<organism evidence="1 2">
    <name type="scientific">Trachymyrmex cornetzi</name>
    <dbReference type="NCBI Taxonomy" id="471704"/>
    <lineage>
        <taxon>Eukaryota</taxon>
        <taxon>Metazoa</taxon>
        <taxon>Ecdysozoa</taxon>
        <taxon>Arthropoda</taxon>
        <taxon>Hexapoda</taxon>
        <taxon>Insecta</taxon>
        <taxon>Pterygota</taxon>
        <taxon>Neoptera</taxon>
        <taxon>Endopterygota</taxon>
        <taxon>Hymenoptera</taxon>
        <taxon>Apocrita</taxon>
        <taxon>Aculeata</taxon>
        <taxon>Formicoidea</taxon>
        <taxon>Formicidae</taxon>
        <taxon>Myrmicinae</taxon>
        <taxon>Trachymyrmex</taxon>
    </lineage>
</organism>
<reference evidence="1 2" key="1">
    <citation type="submission" date="2015-09" db="EMBL/GenBank/DDBJ databases">
        <title>Trachymyrmex cornetzi WGS genome.</title>
        <authorList>
            <person name="Nygaard S."/>
            <person name="Hu H."/>
            <person name="Boomsma J."/>
            <person name="Zhang G."/>
        </authorList>
    </citation>
    <scope>NUCLEOTIDE SEQUENCE [LARGE SCALE GENOMIC DNA]</scope>
    <source>
        <strain evidence="1">Tcor2-1</strain>
        <tissue evidence="1">Whole body</tissue>
    </source>
</reference>
<dbReference type="Proteomes" id="UP000078492">
    <property type="component" value="Unassembled WGS sequence"/>
</dbReference>
<name>A0A195DIE8_9HYME</name>
<keyword evidence="2" id="KW-1185">Reference proteome</keyword>
<sequence>MEERPGKRVDGWSKKIYTKSKSTSKNEWVTKKPTALEGETRAPEMFSASRCRSHCYRPAGISGVIANVITSWLSPSYLAAPSYIHYVMSHGGLQHYVSPETNHASRIRRFGFTQLDELRQTFCHSFCKSADTMPYFFNLVCIVKCPELCLPHRTTTESKYNEKYNNGKYIIYTSRNCSACTRTELNAPLSTRNGRNAHSVRASSEHNTLVRIGYRWNASVRIRIEHSTPVRIRYRWNVSERSRSEHRTPVRTRYRWNVSVRSRFEHTTLVRTRNRCTISVRSRSEHRTPVWTRYRWIVSVRSRSEHRTPVWTRYRWIVSVRSRSEHRTPIWTRYRWNVSARSRFERSTPVRTRYRWIVSARSRFERSTPVRTRYR</sequence>
<protein>
    <submittedName>
        <fullName evidence="1">Uncharacterized protein</fullName>
    </submittedName>
</protein>
<evidence type="ECO:0000313" key="1">
    <source>
        <dbReference type="EMBL" id="KYN12611.1"/>
    </source>
</evidence>
<dbReference type="EMBL" id="KQ980824">
    <property type="protein sequence ID" value="KYN12611.1"/>
    <property type="molecule type" value="Genomic_DNA"/>
</dbReference>
<evidence type="ECO:0000313" key="2">
    <source>
        <dbReference type="Proteomes" id="UP000078492"/>
    </source>
</evidence>
<proteinExistence type="predicted"/>
<gene>
    <name evidence="1" type="ORF">ALC57_15339</name>
</gene>
<accession>A0A195DIE8</accession>
<dbReference type="AlphaFoldDB" id="A0A195DIE8"/>